<keyword evidence="3" id="KW-1185">Reference proteome</keyword>
<gene>
    <name evidence="2" type="ORF">VZT92_003363</name>
</gene>
<comment type="caution">
    <text evidence="2">The sequence shown here is derived from an EMBL/GenBank/DDBJ whole genome shotgun (WGS) entry which is preliminary data.</text>
</comment>
<dbReference type="EMBL" id="JBCEZU010000013">
    <property type="protein sequence ID" value="KAK9540947.1"/>
    <property type="molecule type" value="Genomic_DNA"/>
</dbReference>
<protein>
    <submittedName>
        <fullName evidence="2">Uncharacterized protein</fullName>
    </submittedName>
</protein>
<accession>A0AAW1G0Y4</accession>
<feature type="region of interest" description="Disordered" evidence="1">
    <location>
        <begin position="1"/>
        <end position="82"/>
    </location>
</feature>
<evidence type="ECO:0000313" key="2">
    <source>
        <dbReference type="EMBL" id="KAK9540947.1"/>
    </source>
</evidence>
<dbReference type="Proteomes" id="UP001488805">
    <property type="component" value="Unassembled WGS sequence"/>
</dbReference>
<evidence type="ECO:0000256" key="1">
    <source>
        <dbReference type="SAM" id="MobiDB-lite"/>
    </source>
</evidence>
<sequence>MRRDEKQELVECGTDSEETDSETHLSCCRASSSTETIKTCNQTEERTAVTPNTGRHEHEPQSDGSSSDRRPLPAVGSHRLAA</sequence>
<feature type="compositionally biased region" description="Polar residues" evidence="1">
    <location>
        <begin position="29"/>
        <end position="42"/>
    </location>
</feature>
<feature type="compositionally biased region" description="Basic and acidic residues" evidence="1">
    <location>
        <begin position="54"/>
        <end position="71"/>
    </location>
</feature>
<organism evidence="2 3">
    <name type="scientific">Zoarces viviparus</name>
    <name type="common">Viviparous eelpout</name>
    <name type="synonym">Blennius viviparus</name>
    <dbReference type="NCBI Taxonomy" id="48416"/>
    <lineage>
        <taxon>Eukaryota</taxon>
        <taxon>Metazoa</taxon>
        <taxon>Chordata</taxon>
        <taxon>Craniata</taxon>
        <taxon>Vertebrata</taxon>
        <taxon>Euteleostomi</taxon>
        <taxon>Actinopterygii</taxon>
        <taxon>Neopterygii</taxon>
        <taxon>Teleostei</taxon>
        <taxon>Neoteleostei</taxon>
        <taxon>Acanthomorphata</taxon>
        <taxon>Eupercaria</taxon>
        <taxon>Perciformes</taxon>
        <taxon>Cottioidei</taxon>
        <taxon>Zoarcales</taxon>
        <taxon>Zoarcidae</taxon>
        <taxon>Zoarcinae</taxon>
        <taxon>Zoarces</taxon>
    </lineage>
</organism>
<evidence type="ECO:0000313" key="3">
    <source>
        <dbReference type="Proteomes" id="UP001488805"/>
    </source>
</evidence>
<proteinExistence type="predicted"/>
<reference evidence="2 3" key="1">
    <citation type="journal article" date="2024" name="Genome Biol. Evol.">
        <title>Chromosome-level genome assembly of the viviparous eelpout Zoarces viviparus.</title>
        <authorList>
            <person name="Fuhrmann N."/>
            <person name="Brasseur M.V."/>
            <person name="Bakowski C.E."/>
            <person name="Podsiadlowski L."/>
            <person name="Prost S."/>
            <person name="Krehenwinkel H."/>
            <person name="Mayer C."/>
        </authorList>
    </citation>
    <scope>NUCLEOTIDE SEQUENCE [LARGE SCALE GENOMIC DNA]</scope>
    <source>
        <strain evidence="2">NO-MEL_2022_Ind0_liver</strain>
    </source>
</reference>
<dbReference type="AlphaFoldDB" id="A0AAW1G0Y4"/>
<name>A0AAW1G0Y4_ZOAVI</name>